<dbReference type="Proteomes" id="UP000000822">
    <property type="component" value="Chromosome"/>
</dbReference>
<reference evidence="1 2" key="2">
    <citation type="journal article" date="2002" name="Nucleic Acids Res.">
        <title>Genome sequence of Oceanobacillus iheyensis isolated from the Iheya Ridge and its unexpected adaptive capabilities to extreme environments.</title>
        <authorList>
            <person name="Takami H."/>
            <person name="Takaki Y."/>
            <person name="Uchiyama I."/>
        </authorList>
    </citation>
    <scope>NUCLEOTIDE SEQUENCE [LARGE SCALE GENOMIC DNA]</scope>
    <source>
        <strain evidence="2">DSM 14371 / CIP 107618 / JCM 11309 / KCTC 3954 / HTE831</strain>
    </source>
</reference>
<dbReference type="eggNOG" id="COG2230">
    <property type="taxonomic scope" value="Bacteria"/>
</dbReference>
<dbReference type="HOGENOM" id="CLU_1364841_0_0_9"/>
<sequence length="200" mass="24168">MKDYQYDKFLHIRTQPQKHLDYPDEIQYNPYEPTPYGALEELSHVYTPTNGYLVDYGCGKGRVSFYFHHYFKLGVKGVEMDENIIQIAIDNHHRYRKHHGGESIEFNCCLAEEYFVSKDECIFYFFNPFTIHIFRKVIQNILTSIETHPRNVDIIMYYPHQEYIYFLEDSTPFECVQEVPYSMLYENNPDERFLIYRFTV</sequence>
<evidence type="ECO:0000313" key="1">
    <source>
        <dbReference type="EMBL" id="BAC12357.1"/>
    </source>
</evidence>
<dbReference type="EMBL" id="BA000028">
    <property type="protein sequence ID" value="BAC12357.1"/>
    <property type="molecule type" value="Genomic_DNA"/>
</dbReference>
<dbReference type="Gene3D" id="3.40.50.150">
    <property type="entry name" value="Vaccinia Virus protein VP39"/>
    <property type="match status" value="1"/>
</dbReference>
<dbReference type="InterPro" id="IPR029063">
    <property type="entry name" value="SAM-dependent_MTases_sf"/>
</dbReference>
<gene>
    <name evidence="1" type="ordered locus">OB0401</name>
</gene>
<organism evidence="1 2">
    <name type="scientific">Oceanobacillus iheyensis (strain DSM 14371 / CIP 107618 / JCM 11309 / KCTC 3954 / HTE831)</name>
    <dbReference type="NCBI Taxonomy" id="221109"/>
    <lineage>
        <taxon>Bacteria</taxon>
        <taxon>Bacillati</taxon>
        <taxon>Bacillota</taxon>
        <taxon>Bacilli</taxon>
        <taxon>Bacillales</taxon>
        <taxon>Bacillaceae</taxon>
        <taxon>Oceanobacillus</taxon>
    </lineage>
</organism>
<reference evidence="1 2" key="1">
    <citation type="journal article" date="2001" name="FEMS Microbiol. Lett.">
        <title>Oceanobacillus iheyensis gen. nov., sp. nov., a deep-sea extremely halotolerant and alkaliphilic species isolated from a depth of 1050 m on the Iheya Ridge.</title>
        <authorList>
            <person name="Lu J."/>
            <person name="Nogi Y."/>
            <person name="Takami H."/>
        </authorList>
    </citation>
    <scope>NUCLEOTIDE SEQUENCE [LARGE SCALE GENOMIC DNA]</scope>
    <source>
        <strain evidence="2">DSM 14371 / CIP 107618 / JCM 11309 / KCTC 3954 / HTE831</strain>
    </source>
</reference>
<proteinExistence type="predicted"/>
<protein>
    <submittedName>
        <fullName evidence="1">Hypothetical conserved protein</fullName>
    </submittedName>
</protein>
<dbReference type="SUPFAM" id="SSF53335">
    <property type="entry name" value="S-adenosyl-L-methionine-dependent methyltransferases"/>
    <property type="match status" value="1"/>
</dbReference>
<keyword evidence="2" id="KW-1185">Reference proteome</keyword>
<accession>Q8ET61</accession>
<dbReference type="OrthoDB" id="9780095at2"/>
<dbReference type="STRING" id="221109.gene:10732604"/>
<dbReference type="RefSeq" id="WP_011064807.1">
    <property type="nucleotide sequence ID" value="NC_004193.1"/>
</dbReference>
<dbReference type="KEGG" id="oih:OB0401"/>
<name>Q8ET61_OCEIH</name>
<dbReference type="AlphaFoldDB" id="Q8ET61"/>
<evidence type="ECO:0000313" key="2">
    <source>
        <dbReference type="Proteomes" id="UP000000822"/>
    </source>
</evidence>